<dbReference type="EMBL" id="JADYXP020000006">
    <property type="protein sequence ID" value="KAL0122963.1"/>
    <property type="molecule type" value="Genomic_DNA"/>
</dbReference>
<protein>
    <recommendedName>
        <fullName evidence="3">Prothoracicotropic hormone</fullName>
    </recommendedName>
</protein>
<gene>
    <name evidence="1" type="ORF">PUN28_007551</name>
</gene>
<proteinExistence type="predicted"/>
<evidence type="ECO:0008006" key="3">
    <source>
        <dbReference type="Google" id="ProtNLM"/>
    </source>
</evidence>
<accession>A0AAW2G5L1</accession>
<reference evidence="1 2" key="1">
    <citation type="submission" date="2023-03" db="EMBL/GenBank/DDBJ databases">
        <title>High recombination rates correlate with genetic variation in Cardiocondyla obscurior ants.</title>
        <authorList>
            <person name="Errbii M."/>
        </authorList>
    </citation>
    <scope>NUCLEOTIDE SEQUENCE [LARGE SCALE GENOMIC DNA]</scope>
    <source>
        <strain evidence="1">Alpha-2009</strain>
        <tissue evidence="1">Whole body</tissue>
    </source>
</reference>
<keyword evidence="2" id="KW-1185">Reference proteome</keyword>
<name>A0AAW2G5L1_9HYME</name>
<dbReference type="AlphaFoldDB" id="A0AAW2G5L1"/>
<evidence type="ECO:0000313" key="2">
    <source>
        <dbReference type="Proteomes" id="UP001430953"/>
    </source>
</evidence>
<evidence type="ECO:0000313" key="1">
    <source>
        <dbReference type="EMBL" id="KAL0122963.1"/>
    </source>
</evidence>
<sequence>MNIVIVELFIFNHVFYVLSRRLNFTQPIKENLASELNYQNYLRDMSVRPKDIFYPSEEYYVENVPRNLQQLNRDNRNLRLDYRSLCETVSEKVEIKDQDYEYQPSQYYEVYCKGYSLLSEEERIIKPLEQKCIYPAFHCVQKIRRMSFVRRPWNSDSDCWESYTKDIASGCDCMWPVSNLGEISHHY</sequence>
<dbReference type="Proteomes" id="UP001430953">
    <property type="component" value="Unassembled WGS sequence"/>
</dbReference>
<organism evidence="1 2">
    <name type="scientific">Cardiocondyla obscurior</name>
    <dbReference type="NCBI Taxonomy" id="286306"/>
    <lineage>
        <taxon>Eukaryota</taxon>
        <taxon>Metazoa</taxon>
        <taxon>Ecdysozoa</taxon>
        <taxon>Arthropoda</taxon>
        <taxon>Hexapoda</taxon>
        <taxon>Insecta</taxon>
        <taxon>Pterygota</taxon>
        <taxon>Neoptera</taxon>
        <taxon>Endopterygota</taxon>
        <taxon>Hymenoptera</taxon>
        <taxon>Apocrita</taxon>
        <taxon>Aculeata</taxon>
        <taxon>Formicoidea</taxon>
        <taxon>Formicidae</taxon>
        <taxon>Myrmicinae</taxon>
        <taxon>Cardiocondyla</taxon>
    </lineage>
</organism>
<comment type="caution">
    <text evidence="1">The sequence shown here is derived from an EMBL/GenBank/DDBJ whole genome shotgun (WGS) entry which is preliminary data.</text>
</comment>